<evidence type="ECO:0000313" key="2">
    <source>
        <dbReference type="EMBL" id="EIW73984.1"/>
    </source>
</evidence>
<organism evidence="2 3">
    <name type="scientific">Coniophora puteana (strain RWD-64-598)</name>
    <name type="common">Brown rot fungus</name>
    <dbReference type="NCBI Taxonomy" id="741705"/>
    <lineage>
        <taxon>Eukaryota</taxon>
        <taxon>Fungi</taxon>
        <taxon>Dikarya</taxon>
        <taxon>Basidiomycota</taxon>
        <taxon>Agaricomycotina</taxon>
        <taxon>Agaricomycetes</taxon>
        <taxon>Agaricomycetidae</taxon>
        <taxon>Boletales</taxon>
        <taxon>Coniophorineae</taxon>
        <taxon>Coniophoraceae</taxon>
        <taxon>Coniophora</taxon>
    </lineage>
</organism>
<name>R7SFW9_CONPW</name>
<feature type="domain" description="F-box" evidence="1">
    <location>
        <begin position="8"/>
        <end position="41"/>
    </location>
</feature>
<dbReference type="KEGG" id="cput:CONPUDRAFT_147956"/>
<dbReference type="CDD" id="cd09917">
    <property type="entry name" value="F-box_SF"/>
    <property type="match status" value="1"/>
</dbReference>
<dbReference type="Gene3D" id="3.80.10.10">
    <property type="entry name" value="Ribonuclease Inhibitor"/>
    <property type="match status" value="1"/>
</dbReference>
<dbReference type="InterPro" id="IPR032675">
    <property type="entry name" value="LRR_dom_sf"/>
</dbReference>
<dbReference type="InterPro" id="IPR001810">
    <property type="entry name" value="F-box_dom"/>
</dbReference>
<dbReference type="SUPFAM" id="SSF81383">
    <property type="entry name" value="F-box domain"/>
    <property type="match status" value="1"/>
</dbReference>
<dbReference type="SUPFAM" id="SSF52047">
    <property type="entry name" value="RNI-like"/>
    <property type="match status" value="1"/>
</dbReference>
<proteinExistence type="predicted"/>
<dbReference type="OrthoDB" id="3543113at2759"/>
<dbReference type="Proteomes" id="UP000053558">
    <property type="component" value="Unassembled WGS sequence"/>
</dbReference>
<dbReference type="GeneID" id="19202402"/>
<accession>R7SFW9</accession>
<gene>
    <name evidence="2" type="ORF">CONPUDRAFT_147956</name>
</gene>
<dbReference type="EMBL" id="JH711596">
    <property type="protein sequence ID" value="EIW73984.1"/>
    <property type="molecule type" value="Genomic_DNA"/>
</dbReference>
<keyword evidence="3" id="KW-1185">Reference proteome</keyword>
<dbReference type="AlphaFoldDB" id="R7SFW9"/>
<evidence type="ECO:0000259" key="1">
    <source>
        <dbReference type="Pfam" id="PF12937"/>
    </source>
</evidence>
<reference evidence="3" key="1">
    <citation type="journal article" date="2012" name="Science">
        <title>The Paleozoic origin of enzymatic lignin decomposition reconstructed from 31 fungal genomes.</title>
        <authorList>
            <person name="Floudas D."/>
            <person name="Binder M."/>
            <person name="Riley R."/>
            <person name="Barry K."/>
            <person name="Blanchette R.A."/>
            <person name="Henrissat B."/>
            <person name="Martinez A.T."/>
            <person name="Otillar R."/>
            <person name="Spatafora J.W."/>
            <person name="Yadav J.S."/>
            <person name="Aerts A."/>
            <person name="Benoit I."/>
            <person name="Boyd A."/>
            <person name="Carlson A."/>
            <person name="Copeland A."/>
            <person name="Coutinho P.M."/>
            <person name="de Vries R.P."/>
            <person name="Ferreira P."/>
            <person name="Findley K."/>
            <person name="Foster B."/>
            <person name="Gaskell J."/>
            <person name="Glotzer D."/>
            <person name="Gorecki P."/>
            <person name="Heitman J."/>
            <person name="Hesse C."/>
            <person name="Hori C."/>
            <person name="Igarashi K."/>
            <person name="Jurgens J.A."/>
            <person name="Kallen N."/>
            <person name="Kersten P."/>
            <person name="Kohler A."/>
            <person name="Kuees U."/>
            <person name="Kumar T.K.A."/>
            <person name="Kuo A."/>
            <person name="LaButti K."/>
            <person name="Larrondo L.F."/>
            <person name="Lindquist E."/>
            <person name="Ling A."/>
            <person name="Lombard V."/>
            <person name="Lucas S."/>
            <person name="Lundell T."/>
            <person name="Martin R."/>
            <person name="McLaughlin D.J."/>
            <person name="Morgenstern I."/>
            <person name="Morin E."/>
            <person name="Murat C."/>
            <person name="Nagy L.G."/>
            <person name="Nolan M."/>
            <person name="Ohm R.A."/>
            <person name="Patyshakuliyeva A."/>
            <person name="Rokas A."/>
            <person name="Ruiz-Duenas F.J."/>
            <person name="Sabat G."/>
            <person name="Salamov A."/>
            <person name="Samejima M."/>
            <person name="Schmutz J."/>
            <person name="Slot J.C."/>
            <person name="St John F."/>
            <person name="Stenlid J."/>
            <person name="Sun H."/>
            <person name="Sun S."/>
            <person name="Syed K."/>
            <person name="Tsang A."/>
            <person name="Wiebenga A."/>
            <person name="Young D."/>
            <person name="Pisabarro A."/>
            <person name="Eastwood D.C."/>
            <person name="Martin F."/>
            <person name="Cullen D."/>
            <person name="Grigoriev I.V."/>
            <person name="Hibbett D.S."/>
        </authorList>
    </citation>
    <scope>NUCLEOTIDE SEQUENCE [LARGE SCALE GENOMIC DNA]</scope>
    <source>
        <strain evidence="3">RWD-64-598 SS2</strain>
    </source>
</reference>
<dbReference type="InterPro" id="IPR036047">
    <property type="entry name" value="F-box-like_dom_sf"/>
</dbReference>
<dbReference type="Pfam" id="PF12937">
    <property type="entry name" value="F-box-like"/>
    <property type="match status" value="1"/>
</dbReference>
<protein>
    <recommendedName>
        <fullName evidence="1">F-box domain-containing protein</fullName>
    </recommendedName>
</protein>
<evidence type="ECO:0000313" key="3">
    <source>
        <dbReference type="Proteomes" id="UP000053558"/>
    </source>
</evidence>
<sequence>MHHCLEIPELVEEIFLYLNAKTLASLARTCKSLREPALDELYCETMNLGDLFGGMRLGISSAGEYQDVNARAHIRPAARQTQDVLEGSMSQKILANVARRYDWRPFLRLSSRVNVLHLISPDFGESSIRTPPIHYGILNAALSYTPGESVLFPSLRHLYIDPSNLNTIVAGSSRTASLAYFLVPTLLDITFEGMVPGGTIRVISQRCPALRSLHLSNSSLSIVPGDGCTLSQLSEAFSRMQTLVSITMQPPSGASYNEWLAAIAHAPCLRTLQIDMGTIQVTVTNQHHRIVFPSLTSLCVSAWTYSAVCQLFDGTYNFSSVTQISLDTLASARNALTSFVGIIAETLSPERVTRISISTQSRIQRGEFPTMDDIRPLFIFSSLTDLRIDSPRAPVMDDTGLEYLSLAFPRLRTFHYSWKPREDDHLLQTITFSGIRTIIANCRELQDVYLIVDARVSHNPPLEYITMVEPHISRVTRLSLEASPIDDVAYTVACIRALFPYLVNFLAQGSDAEAKVIWKEVHSELWCRRERHNQGREPMMASS</sequence>
<dbReference type="RefSeq" id="XP_007775813.1">
    <property type="nucleotide sequence ID" value="XM_007777623.1"/>
</dbReference>